<organism evidence="2 3">
    <name type="scientific">Microlunatus phosphovorus (strain ATCC 700054 / DSM 10555 / JCM 9379 / NBRC 101784 / NCIMB 13414 / VKM Ac-1990 / NM-1)</name>
    <dbReference type="NCBI Taxonomy" id="1032480"/>
    <lineage>
        <taxon>Bacteria</taxon>
        <taxon>Bacillati</taxon>
        <taxon>Actinomycetota</taxon>
        <taxon>Actinomycetes</taxon>
        <taxon>Propionibacteriales</taxon>
        <taxon>Propionibacteriaceae</taxon>
        <taxon>Microlunatus</taxon>
    </lineage>
</organism>
<dbReference type="FunFam" id="3.40.50.2000:FF:000072">
    <property type="entry name" value="Glycosyl transferase"/>
    <property type="match status" value="1"/>
</dbReference>
<dbReference type="KEGG" id="mph:MLP_49940"/>
<feature type="domain" description="Erythromycin biosynthesis protein CIII-like C-terminal" evidence="1">
    <location>
        <begin position="285"/>
        <end position="410"/>
    </location>
</feature>
<protein>
    <submittedName>
        <fullName evidence="2">Putative glycosyltransferase</fullName>
        <ecNumber evidence="2">2.4.-.-</ecNumber>
    </submittedName>
</protein>
<dbReference type="HOGENOM" id="CLU_000537_4_1_11"/>
<reference evidence="2 3" key="1">
    <citation type="submission" date="2011-05" db="EMBL/GenBank/DDBJ databases">
        <title>Whole genome sequence of Microlunatus phosphovorus NM-1.</title>
        <authorList>
            <person name="Hosoyama A."/>
            <person name="Sasaki K."/>
            <person name="Harada T."/>
            <person name="Igarashi R."/>
            <person name="Kawakoshi A."/>
            <person name="Sasagawa M."/>
            <person name="Fukada J."/>
            <person name="Nakamura S."/>
            <person name="Katano Y."/>
            <person name="Hanada S."/>
            <person name="Kamagata Y."/>
            <person name="Nakamura N."/>
            <person name="Yamazaki S."/>
            <person name="Fujita N."/>
        </authorList>
    </citation>
    <scope>NUCLEOTIDE SEQUENCE [LARGE SCALE GENOMIC DNA]</scope>
    <source>
        <strain evidence="3">ATCC 700054 / DSM 10555 / JCM 9379 / NBRC 101784 / NCIMB 13414 / VKM Ac-1990 / NM-1</strain>
    </source>
</reference>
<dbReference type="Gene3D" id="3.40.50.2000">
    <property type="entry name" value="Glycogen Phosphorylase B"/>
    <property type="match status" value="2"/>
</dbReference>
<evidence type="ECO:0000313" key="2">
    <source>
        <dbReference type="EMBL" id="BAK38008.1"/>
    </source>
</evidence>
<dbReference type="RefSeq" id="WP_013865826.1">
    <property type="nucleotide sequence ID" value="NC_015635.1"/>
</dbReference>
<dbReference type="AlphaFoldDB" id="F5XG74"/>
<gene>
    <name evidence="2" type="ordered locus">MLP_49940</name>
</gene>
<dbReference type="OrthoDB" id="6620093at2"/>
<dbReference type="eggNOG" id="COG1819">
    <property type="taxonomic scope" value="Bacteria"/>
</dbReference>
<dbReference type="GO" id="GO:0017000">
    <property type="term" value="P:antibiotic biosynthetic process"/>
    <property type="evidence" value="ECO:0007669"/>
    <property type="project" value="UniProtKB-ARBA"/>
</dbReference>
<sequence length="449" mass="47304">MSSYVIASVPIHGHVSPLLPIAAHLVARGDTVHFLTGARFAAAVSATGATHVALPPESDFDDRNVVAQFPERAGMSPLAAVAFDIEHIFIRPGEGQYAGLQQLLHSEPVDAVIVDPLFAGGVLLGELPADRRPPIVVGGVVPLALAGPGIAPYGLGVRPMSGPIGAIRNQILAAVNARVLRPAEEAGTAIMQRIHGRAGSGPIMDWLTRADAVIQLTVPSFEYPRPEPATRLAFTGMISTSSSLEHPRPAWWHELDGSRPVVHVTQGTIANDDLTELIIPTMRALADQEVLVVVATGGRPVSDLGPLPDNARAAEFLPYSELFERTDVFVTNGGYGGVQFALAHGVPVVVAPGKEDKIEVAARITWSGTGVNVRRQRPSESRLRHAVRRVLTDSRFRTAASTVAAEMAAASGASGFAAVVDDVVAGWPGSAEERIGIDRTDAVGQQHIA</sequence>
<evidence type="ECO:0000259" key="1">
    <source>
        <dbReference type="Pfam" id="PF06722"/>
    </source>
</evidence>
<dbReference type="EC" id="2.4.-.-" evidence="2"/>
<dbReference type="PANTHER" id="PTHR48050:SF13">
    <property type="entry name" value="STEROL 3-BETA-GLUCOSYLTRANSFERASE UGT80A2"/>
    <property type="match status" value="1"/>
</dbReference>
<dbReference type="Proteomes" id="UP000007947">
    <property type="component" value="Chromosome"/>
</dbReference>
<dbReference type="GO" id="GO:0008194">
    <property type="term" value="F:UDP-glycosyltransferase activity"/>
    <property type="evidence" value="ECO:0007669"/>
    <property type="project" value="InterPro"/>
</dbReference>
<dbReference type="EMBL" id="AP012204">
    <property type="protein sequence ID" value="BAK38008.1"/>
    <property type="molecule type" value="Genomic_DNA"/>
</dbReference>
<keyword evidence="2" id="KW-0808">Transferase</keyword>
<dbReference type="InterPro" id="IPR010610">
    <property type="entry name" value="EryCIII-like_C"/>
</dbReference>
<name>F5XG74_MICPN</name>
<dbReference type="GO" id="GO:0016758">
    <property type="term" value="F:hexosyltransferase activity"/>
    <property type="evidence" value="ECO:0007669"/>
    <property type="project" value="UniProtKB-ARBA"/>
</dbReference>
<keyword evidence="2" id="KW-0328">Glycosyltransferase</keyword>
<dbReference type="SUPFAM" id="SSF53756">
    <property type="entry name" value="UDP-Glycosyltransferase/glycogen phosphorylase"/>
    <property type="match status" value="1"/>
</dbReference>
<dbReference type="CDD" id="cd03784">
    <property type="entry name" value="GT1_Gtf-like"/>
    <property type="match status" value="1"/>
</dbReference>
<dbReference type="PANTHER" id="PTHR48050">
    <property type="entry name" value="STEROL 3-BETA-GLUCOSYLTRANSFERASE"/>
    <property type="match status" value="1"/>
</dbReference>
<proteinExistence type="predicted"/>
<evidence type="ECO:0000313" key="3">
    <source>
        <dbReference type="Proteomes" id="UP000007947"/>
    </source>
</evidence>
<dbReference type="InterPro" id="IPR050426">
    <property type="entry name" value="Glycosyltransferase_28"/>
</dbReference>
<keyword evidence="3" id="KW-1185">Reference proteome</keyword>
<dbReference type="Pfam" id="PF06722">
    <property type="entry name" value="EryCIII-like_C"/>
    <property type="match status" value="1"/>
</dbReference>
<dbReference type="STRING" id="1032480.MLP_49940"/>
<accession>F5XG74</accession>
<dbReference type="InterPro" id="IPR002213">
    <property type="entry name" value="UDP_glucos_trans"/>
</dbReference>